<dbReference type="EMBL" id="BSFH01000017">
    <property type="protein sequence ID" value="GLK63382.1"/>
    <property type="molecule type" value="Genomic_DNA"/>
</dbReference>
<evidence type="ECO:0000313" key="1">
    <source>
        <dbReference type="EMBL" id="GLK63382.1"/>
    </source>
</evidence>
<reference evidence="1" key="2">
    <citation type="submission" date="2023-01" db="EMBL/GenBank/DDBJ databases">
        <authorList>
            <person name="Sun Q."/>
            <person name="Evtushenko L."/>
        </authorList>
    </citation>
    <scope>NUCLEOTIDE SEQUENCE</scope>
    <source>
        <strain evidence="1">VKM B-2222</strain>
    </source>
</reference>
<accession>A0AAD3NWW1</accession>
<name>A0AAD3NWW1_9RHOB</name>
<gene>
    <name evidence="1" type="ORF">GCM10017635_08520</name>
</gene>
<dbReference type="AlphaFoldDB" id="A0AAD3NWW1"/>
<dbReference type="RefSeq" id="WP_010394891.1">
    <property type="nucleotide sequence ID" value="NZ_BSFH01000017.1"/>
</dbReference>
<dbReference type="Proteomes" id="UP001143349">
    <property type="component" value="Unassembled WGS sequence"/>
</dbReference>
<evidence type="ECO:0000313" key="2">
    <source>
        <dbReference type="Proteomes" id="UP001143349"/>
    </source>
</evidence>
<keyword evidence="2" id="KW-1185">Reference proteome</keyword>
<comment type="caution">
    <text evidence="1">The sequence shown here is derived from an EMBL/GenBank/DDBJ whole genome shotgun (WGS) entry which is preliminary data.</text>
</comment>
<organism evidence="1 2">
    <name type="scientific">Paracoccus kondratievae</name>
    <dbReference type="NCBI Taxonomy" id="135740"/>
    <lineage>
        <taxon>Bacteria</taxon>
        <taxon>Pseudomonadati</taxon>
        <taxon>Pseudomonadota</taxon>
        <taxon>Alphaproteobacteria</taxon>
        <taxon>Rhodobacterales</taxon>
        <taxon>Paracoccaceae</taxon>
        <taxon>Paracoccus</taxon>
    </lineage>
</organism>
<proteinExistence type="predicted"/>
<protein>
    <submittedName>
        <fullName evidence="1">Uncharacterized protein</fullName>
    </submittedName>
</protein>
<reference evidence="1" key="1">
    <citation type="journal article" date="2014" name="Int. J. Syst. Evol. Microbiol.">
        <title>Complete genome sequence of Corynebacterium casei LMG S-19264T (=DSM 44701T), isolated from a smear-ripened cheese.</title>
        <authorList>
            <consortium name="US DOE Joint Genome Institute (JGI-PGF)"/>
            <person name="Walter F."/>
            <person name="Albersmeier A."/>
            <person name="Kalinowski J."/>
            <person name="Ruckert C."/>
        </authorList>
    </citation>
    <scope>NUCLEOTIDE SEQUENCE</scope>
    <source>
        <strain evidence="1">VKM B-2222</strain>
    </source>
</reference>
<sequence length="48" mass="5230">MVAATAVMPDKDMTFIRDQAPRMLVTVYAASDYAWALIAASTGHEREG</sequence>